<accession>A0A5E4PF83</accession>
<dbReference type="PANTHER" id="PTHR30636:SF3">
    <property type="entry name" value="UPF0701 PROTEIN YICC"/>
    <property type="match status" value="1"/>
</dbReference>
<evidence type="ECO:0000256" key="5">
    <source>
        <dbReference type="ARBA" id="ARBA00035648"/>
    </source>
</evidence>
<evidence type="ECO:0000313" key="9">
    <source>
        <dbReference type="Proteomes" id="UP000324194"/>
    </source>
</evidence>
<evidence type="ECO:0000259" key="6">
    <source>
        <dbReference type="Pfam" id="PF03755"/>
    </source>
</evidence>
<dbReference type="InterPro" id="IPR013551">
    <property type="entry name" value="YicC-like_C"/>
</dbReference>
<dbReference type="Pfam" id="PF03755">
    <property type="entry name" value="YicC-like_N"/>
    <property type="match status" value="1"/>
</dbReference>
<gene>
    <name evidence="8" type="ORF">AQUSIP_03690</name>
</gene>
<dbReference type="GO" id="GO:0004521">
    <property type="term" value="F:RNA endonuclease activity"/>
    <property type="evidence" value="ECO:0007669"/>
    <property type="project" value="InterPro"/>
</dbReference>
<organism evidence="8 9">
    <name type="scientific">Aquicella siphonis</name>
    <dbReference type="NCBI Taxonomy" id="254247"/>
    <lineage>
        <taxon>Bacteria</taxon>
        <taxon>Pseudomonadati</taxon>
        <taxon>Pseudomonadota</taxon>
        <taxon>Gammaproteobacteria</taxon>
        <taxon>Legionellales</taxon>
        <taxon>Coxiellaceae</taxon>
        <taxon>Aquicella</taxon>
    </lineage>
</organism>
<dbReference type="PANTHER" id="PTHR30636">
    <property type="entry name" value="UPF0701 PROTEIN YICC"/>
    <property type="match status" value="1"/>
</dbReference>
<keyword evidence="9" id="KW-1185">Reference proteome</keyword>
<evidence type="ECO:0000313" key="8">
    <source>
        <dbReference type="EMBL" id="VVC75093.1"/>
    </source>
</evidence>
<dbReference type="OrthoDB" id="9771229at2"/>
<protein>
    <recommendedName>
        <fullName evidence="10">YicC family protein</fullName>
    </recommendedName>
</protein>
<evidence type="ECO:0008006" key="10">
    <source>
        <dbReference type="Google" id="ProtNLM"/>
    </source>
</evidence>
<dbReference type="AlphaFoldDB" id="A0A5E4PF83"/>
<comment type="cofactor">
    <cofactor evidence="1">
        <name>a divalent metal cation</name>
        <dbReference type="ChEBI" id="CHEBI:60240"/>
    </cofactor>
</comment>
<dbReference type="NCBIfam" id="TIGR00255">
    <property type="entry name" value="YicC/YloC family endoribonuclease"/>
    <property type="match status" value="1"/>
</dbReference>
<dbReference type="InterPro" id="IPR013527">
    <property type="entry name" value="YicC-like_N"/>
</dbReference>
<dbReference type="EMBL" id="LR699119">
    <property type="protein sequence ID" value="VVC75093.1"/>
    <property type="molecule type" value="Genomic_DNA"/>
</dbReference>
<evidence type="ECO:0000256" key="2">
    <source>
        <dbReference type="ARBA" id="ARBA00022722"/>
    </source>
</evidence>
<feature type="domain" description="Endoribonuclease YicC-like C-terminal" evidence="7">
    <location>
        <begin position="172"/>
        <end position="289"/>
    </location>
</feature>
<dbReference type="KEGG" id="asip:AQUSIP_03690"/>
<feature type="domain" description="Endoribonuclease YicC-like N-terminal" evidence="6">
    <location>
        <begin position="2"/>
        <end position="155"/>
    </location>
</feature>
<evidence type="ECO:0000256" key="3">
    <source>
        <dbReference type="ARBA" id="ARBA00022759"/>
    </source>
</evidence>
<keyword evidence="2" id="KW-0540">Nuclease</keyword>
<name>A0A5E4PF83_9COXI</name>
<comment type="similarity">
    <text evidence="5">Belongs to the YicC/YloC family.</text>
</comment>
<evidence type="ECO:0000256" key="4">
    <source>
        <dbReference type="ARBA" id="ARBA00022801"/>
    </source>
</evidence>
<evidence type="ECO:0000256" key="1">
    <source>
        <dbReference type="ARBA" id="ARBA00001968"/>
    </source>
</evidence>
<sequence>MIYSMTAFSRVQSQGQWGSLVCEMRSINHRYLEVGIHVPEMFRVLEMPMRELIRQHIKRGKIECVMRYQTSPEAEHSGLEVNTLLVKQLCDASEKIAGFLRDAGPVSPVDILRFPGVIETREADIKTLQDEIFHVLNLALKDLIAARAREGEELKHLFLQRMDLIQQQLSKVRERLPQVMQEQQDKMLKRFADVKLELDSGRLEQEMVIFAQKIDVAEEIDRTDTHVSEVRRVLKQGGLAGRRLDFLLQELNREANTLGSKSVDPVLTHAAVEMKVLIEQVREQVQNIE</sequence>
<dbReference type="Proteomes" id="UP000324194">
    <property type="component" value="Chromosome 1"/>
</dbReference>
<proteinExistence type="inferred from homology"/>
<keyword evidence="4" id="KW-0378">Hydrolase</keyword>
<dbReference type="GO" id="GO:0016787">
    <property type="term" value="F:hydrolase activity"/>
    <property type="evidence" value="ECO:0007669"/>
    <property type="project" value="UniProtKB-KW"/>
</dbReference>
<reference evidence="8 9" key="1">
    <citation type="submission" date="2019-08" db="EMBL/GenBank/DDBJ databases">
        <authorList>
            <person name="Guy L."/>
        </authorList>
    </citation>
    <scope>NUCLEOTIDE SEQUENCE [LARGE SCALE GENOMIC DNA]</scope>
    <source>
        <strain evidence="8 9">SGT-108</strain>
    </source>
</reference>
<keyword evidence="3" id="KW-0255">Endonuclease</keyword>
<evidence type="ECO:0000259" key="7">
    <source>
        <dbReference type="Pfam" id="PF08340"/>
    </source>
</evidence>
<dbReference type="InterPro" id="IPR005229">
    <property type="entry name" value="YicC/YloC-like"/>
</dbReference>
<dbReference type="Pfam" id="PF08340">
    <property type="entry name" value="YicC-like_C"/>
    <property type="match status" value="1"/>
</dbReference>